<dbReference type="InterPro" id="IPR029039">
    <property type="entry name" value="Flavoprotein-like_sf"/>
</dbReference>
<evidence type="ECO:0000256" key="1">
    <source>
        <dbReference type="ARBA" id="ARBA00023002"/>
    </source>
</evidence>
<gene>
    <name evidence="3" type="primary">ywrO</name>
    <name evidence="3" type="ORF">RZ72_01040</name>
</gene>
<reference evidence="3 4" key="1">
    <citation type="journal article" date="2015" name="Genome Biol. Evol.">
        <title>Functionally Structured Genomes in Lactobacillus kunkeei Colonizing the Honey Crop and Food Products of Honeybees and Stingless Bees.</title>
        <authorList>
            <person name="Tamarit D."/>
            <person name="Ellegaard K.M."/>
            <person name="Wikander J."/>
            <person name="Olofsson T."/>
            <person name="Vasquez A."/>
            <person name="Andersson S.G."/>
        </authorList>
    </citation>
    <scope>NUCLEOTIDE SEQUENCE [LARGE SCALE GENOMIC DNA]</scope>
    <source>
        <strain evidence="3 4">LAla</strain>
    </source>
</reference>
<dbReference type="AlphaFoldDB" id="A0A0M9DEU3"/>
<sequence>MKTLVLLFHPNINQSRVNKAFIQKLEEQNDANITIRDEYAIYPDGKIDVKIEQQLMEKHDKIIFQFPMYWYSSPSLLKEWEDQVLEYGWAYGSNGNALKGKELTLAVTTGAVAENYLKTGQFGHTIDEMLSPFESTSKLIGTNYTTPFITHGVAQHLSDSELQVRSDEFISFVRKGE</sequence>
<dbReference type="RefSeq" id="WP_053796875.1">
    <property type="nucleotide sequence ID" value="NZ_JXCZ01000035.1"/>
</dbReference>
<keyword evidence="1" id="KW-0560">Oxidoreductase</keyword>
<dbReference type="GO" id="GO:0010181">
    <property type="term" value="F:FMN binding"/>
    <property type="evidence" value="ECO:0007669"/>
    <property type="project" value="TreeGrafter"/>
</dbReference>
<dbReference type="InterPro" id="IPR046980">
    <property type="entry name" value="KefG/KefF"/>
</dbReference>
<dbReference type="GO" id="GO:0009055">
    <property type="term" value="F:electron transfer activity"/>
    <property type="evidence" value="ECO:0007669"/>
    <property type="project" value="TreeGrafter"/>
</dbReference>
<organism evidence="3 4">
    <name type="scientific">Apilactobacillus kunkeei</name>
    <dbReference type="NCBI Taxonomy" id="148814"/>
    <lineage>
        <taxon>Bacteria</taxon>
        <taxon>Bacillati</taxon>
        <taxon>Bacillota</taxon>
        <taxon>Bacilli</taxon>
        <taxon>Lactobacillales</taxon>
        <taxon>Lactobacillaceae</taxon>
        <taxon>Apilactobacillus</taxon>
    </lineage>
</organism>
<evidence type="ECO:0000259" key="2">
    <source>
        <dbReference type="Pfam" id="PF02525"/>
    </source>
</evidence>
<protein>
    <submittedName>
        <fullName evidence="3">General stress protein 14</fullName>
    </submittedName>
</protein>
<feature type="domain" description="Flavodoxin-like fold" evidence="2">
    <location>
        <begin position="1"/>
        <end position="159"/>
    </location>
</feature>
<dbReference type="EMBL" id="JXCZ01000035">
    <property type="protein sequence ID" value="KOY78786.1"/>
    <property type="molecule type" value="Genomic_DNA"/>
</dbReference>
<proteinExistence type="predicted"/>
<dbReference type="Proteomes" id="UP000037749">
    <property type="component" value="Unassembled WGS sequence"/>
</dbReference>
<accession>A0A0M9DEU3</accession>
<evidence type="ECO:0000313" key="3">
    <source>
        <dbReference type="EMBL" id="KOY78786.1"/>
    </source>
</evidence>
<dbReference type="Pfam" id="PF02525">
    <property type="entry name" value="Flavodoxin_2"/>
    <property type="match status" value="1"/>
</dbReference>
<dbReference type="PANTHER" id="PTHR47307">
    <property type="entry name" value="GLUTATHIONE-REGULATED POTASSIUM-EFFLUX SYSTEM ANCILLARY PROTEIN KEFG"/>
    <property type="match status" value="1"/>
</dbReference>
<dbReference type="InterPro" id="IPR003680">
    <property type="entry name" value="Flavodoxin_fold"/>
</dbReference>
<dbReference type="SUPFAM" id="SSF52218">
    <property type="entry name" value="Flavoproteins"/>
    <property type="match status" value="1"/>
</dbReference>
<dbReference type="PATRIC" id="fig|148814.9.peg.1145"/>
<comment type="caution">
    <text evidence="3">The sequence shown here is derived from an EMBL/GenBank/DDBJ whole genome shotgun (WGS) entry which is preliminary data.</text>
</comment>
<dbReference type="Gene3D" id="3.40.50.360">
    <property type="match status" value="1"/>
</dbReference>
<evidence type="ECO:0000313" key="4">
    <source>
        <dbReference type="Proteomes" id="UP000037749"/>
    </source>
</evidence>
<name>A0A0M9DEU3_9LACO</name>
<dbReference type="GO" id="GO:0003955">
    <property type="term" value="F:NAD(P)H dehydrogenase (quinone) activity"/>
    <property type="evidence" value="ECO:0007669"/>
    <property type="project" value="TreeGrafter"/>
</dbReference>
<dbReference type="PANTHER" id="PTHR47307:SF1">
    <property type="entry name" value="GLUTATHIONE-REGULATED POTASSIUM-EFFLUX SYSTEM ANCILLARY PROTEIN KEFG"/>
    <property type="match status" value="1"/>
</dbReference>